<comment type="similarity">
    <text evidence="1">Belongs to the glycosyl hydrolase 13 family.</text>
</comment>
<proteinExistence type="inferred from homology"/>
<keyword evidence="7" id="KW-1185">Reference proteome</keyword>
<dbReference type="SMART" id="SM00642">
    <property type="entry name" value="Aamy"/>
    <property type="match status" value="1"/>
</dbReference>
<dbReference type="PANTHER" id="PTHR10357:SF184">
    <property type="entry name" value="OLIGO-1,6-GLUCOSIDASE 1"/>
    <property type="match status" value="1"/>
</dbReference>
<dbReference type="Gene3D" id="3.20.20.80">
    <property type="entry name" value="Glycosidases"/>
    <property type="match status" value="1"/>
</dbReference>
<accession>A0ABU0G0R5</accession>
<dbReference type="Proteomes" id="UP001242313">
    <property type="component" value="Unassembled WGS sequence"/>
</dbReference>
<dbReference type="SUPFAM" id="SSF51445">
    <property type="entry name" value="(Trans)glycosidases"/>
    <property type="match status" value="1"/>
</dbReference>
<evidence type="ECO:0000256" key="3">
    <source>
        <dbReference type="ARBA" id="ARBA00036217"/>
    </source>
</evidence>
<dbReference type="InterPro" id="IPR006047">
    <property type="entry name" value="GH13_cat_dom"/>
</dbReference>
<evidence type="ECO:0000256" key="1">
    <source>
        <dbReference type="ARBA" id="ARBA00008061"/>
    </source>
</evidence>
<evidence type="ECO:0000259" key="5">
    <source>
        <dbReference type="SMART" id="SM00642"/>
    </source>
</evidence>
<organism evidence="6 7">
    <name type="scientific">Mesobacillus stamsii</name>
    <dbReference type="NCBI Taxonomy" id="225347"/>
    <lineage>
        <taxon>Bacteria</taxon>
        <taxon>Bacillati</taxon>
        <taxon>Bacillota</taxon>
        <taxon>Bacilli</taxon>
        <taxon>Bacillales</taxon>
        <taxon>Bacillaceae</taxon>
        <taxon>Mesobacillus</taxon>
    </lineage>
</organism>
<dbReference type="EMBL" id="JAUSUN010000051">
    <property type="protein sequence ID" value="MDQ0415790.1"/>
    <property type="molecule type" value="Genomic_DNA"/>
</dbReference>
<dbReference type="GO" id="GO:0004574">
    <property type="term" value="F:oligo-1,6-glucosidase activity"/>
    <property type="evidence" value="ECO:0007669"/>
    <property type="project" value="UniProtKB-EC"/>
</dbReference>
<feature type="domain" description="Glycosyl hydrolase family 13 catalytic" evidence="5">
    <location>
        <begin position="1"/>
        <end position="236"/>
    </location>
</feature>
<protein>
    <recommendedName>
        <fullName evidence="4">oligo-1,6-glucosidase</fullName>
        <ecNumber evidence="4">3.2.1.10</ecNumber>
    </recommendedName>
</protein>
<evidence type="ECO:0000313" key="6">
    <source>
        <dbReference type="EMBL" id="MDQ0415790.1"/>
    </source>
</evidence>
<evidence type="ECO:0000256" key="4">
    <source>
        <dbReference type="ARBA" id="ARBA00038939"/>
    </source>
</evidence>
<gene>
    <name evidence="6" type="ORF">J2S25_004022</name>
</gene>
<dbReference type="Pfam" id="PF00128">
    <property type="entry name" value="Alpha-amylase"/>
    <property type="match status" value="1"/>
</dbReference>
<comment type="caution">
    <text evidence="6">The sequence shown here is derived from an EMBL/GenBank/DDBJ whole genome shotgun (WGS) entry which is preliminary data.</text>
</comment>
<dbReference type="EC" id="3.2.1.10" evidence="4"/>
<comment type="catalytic activity">
    <reaction evidence="3">
        <text>Hydrolysis of (1-&gt;6)-alpha-D-glucosidic linkages in some oligosaccharides produced from starch and glycogen by alpha-amylase, and in isomaltose.</text>
        <dbReference type="EC" id="3.2.1.10"/>
    </reaction>
</comment>
<keyword evidence="2 6" id="KW-0378">Hydrolase</keyword>
<evidence type="ECO:0000313" key="7">
    <source>
        <dbReference type="Proteomes" id="UP001242313"/>
    </source>
</evidence>
<keyword evidence="6" id="KW-0326">Glycosidase</keyword>
<evidence type="ECO:0000256" key="2">
    <source>
        <dbReference type="ARBA" id="ARBA00022801"/>
    </source>
</evidence>
<reference evidence="6 7" key="1">
    <citation type="submission" date="2023-07" db="EMBL/GenBank/DDBJ databases">
        <title>Genomic Encyclopedia of Type Strains, Phase IV (KMG-IV): sequencing the most valuable type-strain genomes for metagenomic binning, comparative biology and taxonomic classification.</title>
        <authorList>
            <person name="Goeker M."/>
        </authorList>
    </citation>
    <scope>NUCLEOTIDE SEQUENCE [LARGE SCALE GENOMIC DNA]</scope>
    <source>
        <strain evidence="6 7">DSM 19598</strain>
    </source>
</reference>
<sequence>MMKFWLDKGIDGFRMDVINFISKAPGLLDGEMKEGRLYGDGGPYFINGPQIHEYLQEMNKEVLSKYDILTVGEMPGASPEDAVIYTNPINKELNMVFTFEHMDLDSGPKEKWDIRPLNLVKLKEHIEKWQTKLYGNGWNSLYWNNHDQPRIVSRFGDDQKYRIESVKMLATCLHMLQGTPYIYQGEEIGMTNVKFQTIEDYRDIETLNMYNEKHSMGIPDNEIMKAIYAKGRDNARTPMQWSNQLNAGFTHGKSWIKANPRYREINVAQALTDQHSIYYHYQQLIFLRKKLGIITTGDFNLLLTDFRKKSPILKEWEGLKPNE</sequence>
<dbReference type="InterPro" id="IPR017853">
    <property type="entry name" value="GH"/>
</dbReference>
<dbReference type="PANTHER" id="PTHR10357">
    <property type="entry name" value="ALPHA-AMYLASE FAMILY MEMBER"/>
    <property type="match status" value="1"/>
</dbReference>
<name>A0ABU0G0R5_9BACI</name>